<dbReference type="Gene3D" id="3.30.710.10">
    <property type="entry name" value="Potassium Channel Kv1.1, Chain A"/>
    <property type="match status" value="1"/>
</dbReference>
<keyword evidence="3" id="KW-0677">Repeat</keyword>
<dbReference type="GO" id="GO:0003779">
    <property type="term" value="F:actin binding"/>
    <property type="evidence" value="ECO:0007669"/>
    <property type="project" value="UniProtKB-KW"/>
</dbReference>
<evidence type="ECO:0000313" key="8">
    <source>
        <dbReference type="Proteomes" id="UP000678499"/>
    </source>
</evidence>
<proteinExistence type="predicted"/>
<keyword evidence="4" id="KW-0009">Actin-binding</keyword>
<comment type="function">
    <text evidence="5">Probable substrate-specific adapter of an E3 ubiquitin-protein ligase complex which mediates the ubiquitination and subsequent proteasomal degradation of target proteins. May have a role in synapse differentiation and growth.</text>
</comment>
<dbReference type="SMART" id="SM00875">
    <property type="entry name" value="BACK"/>
    <property type="match status" value="1"/>
</dbReference>
<dbReference type="InterPro" id="IPR011705">
    <property type="entry name" value="BACK"/>
</dbReference>
<sequence>MYPVSSRELMEVICSLSMNDSGLNLNAGKWARRCRHVIQDDSDSTSSSVDCPEEESFPNEYKYIESLHPVQMLAGLNDLRKSGTFCDVKLNVDGDNFPAHKVILASFSPYFKAMFNTPMAEAEQDVVHLRGVEAQMIGLLIDFAYTSEIIITQANVQSLLSAANLLEFSSVRDACCQFMEKHIDAHNCIGIHCFAEAHACEPLQQKAKEFILKNFMTVYVNEEFLKLSQSKLIECLRDEDLIADKEETVFDAAERWLNHDMELRKDEFHLVLENVRLALLSPYFLHDRVEKSPIVQASPQCLAFVEEAKLFHLLPGRRPEIKSVRCKPRNNSTVTQVAVAVGGEDAKVVLRSVECFCPTRKVWKTLACLPYAISKHGLVVSGENVMYLAGGEFPDGSASRAVWRYDPVFDQWQEMAQMLEPRSELGLAMVDGQIYAVGGWEGCQRLKTVEQYNPASNTWKLVAPLKLAVTSPAVVAHAGHLYVTGGAILEDGDGIELVQRYDPLTDKWVELAPMLIPRSGSAACVLGGFIYILGGWHASTENTNKVERYNIAEDKWEFCEPMVERRYRPGVSVIENRIYVMGGEEGWDNYHESIESYDPDSDSWEIVADMQSARSWLSCAAVFIRKDLFNQEKS</sequence>
<dbReference type="SUPFAM" id="SSF54695">
    <property type="entry name" value="POZ domain"/>
    <property type="match status" value="1"/>
</dbReference>
<dbReference type="FunFam" id="1.25.40.420:FF:000001">
    <property type="entry name" value="Kelch-like family member 12"/>
    <property type="match status" value="1"/>
</dbReference>
<evidence type="ECO:0000313" key="7">
    <source>
        <dbReference type="EMBL" id="CAD7276165.1"/>
    </source>
</evidence>
<evidence type="ECO:0000256" key="5">
    <source>
        <dbReference type="ARBA" id="ARBA00043912"/>
    </source>
</evidence>
<dbReference type="OrthoDB" id="45365at2759"/>
<dbReference type="Gene3D" id="1.25.40.420">
    <property type="match status" value="1"/>
</dbReference>
<evidence type="ECO:0000259" key="6">
    <source>
        <dbReference type="PROSITE" id="PS50097"/>
    </source>
</evidence>
<name>A0A7R9BLE9_9CRUS</name>
<dbReference type="Pfam" id="PF24681">
    <property type="entry name" value="Kelch_KLHDC2_KLHL20_DRC7"/>
    <property type="match status" value="1"/>
</dbReference>
<dbReference type="InterPro" id="IPR011333">
    <property type="entry name" value="SKP1/BTB/POZ_sf"/>
</dbReference>
<dbReference type="Pfam" id="PF01344">
    <property type="entry name" value="Kelch_1"/>
    <property type="match status" value="2"/>
</dbReference>
<dbReference type="SMART" id="SM00612">
    <property type="entry name" value="Kelch"/>
    <property type="match status" value="6"/>
</dbReference>
<dbReference type="UniPathway" id="UPA00143"/>
<dbReference type="PANTHER" id="PTHR45632">
    <property type="entry name" value="LD33804P"/>
    <property type="match status" value="1"/>
</dbReference>
<dbReference type="InterPro" id="IPR000210">
    <property type="entry name" value="BTB/POZ_dom"/>
</dbReference>
<keyword evidence="2" id="KW-0880">Kelch repeat</keyword>
<dbReference type="PANTHER" id="PTHR45632:SF17">
    <property type="entry name" value="KELCH-LIKE PROTEIN 31"/>
    <property type="match status" value="1"/>
</dbReference>
<dbReference type="Proteomes" id="UP000678499">
    <property type="component" value="Unassembled WGS sequence"/>
</dbReference>
<reference evidence="7" key="1">
    <citation type="submission" date="2020-11" db="EMBL/GenBank/DDBJ databases">
        <authorList>
            <person name="Tran Van P."/>
        </authorList>
    </citation>
    <scope>NUCLEOTIDE SEQUENCE</scope>
</reference>
<protein>
    <recommendedName>
        <fullName evidence="1">Kelch-like protein diablo</fullName>
    </recommendedName>
</protein>
<dbReference type="PROSITE" id="PS50097">
    <property type="entry name" value="BTB"/>
    <property type="match status" value="1"/>
</dbReference>
<dbReference type="SUPFAM" id="SSF50965">
    <property type="entry name" value="Galactose oxidase, central domain"/>
    <property type="match status" value="1"/>
</dbReference>
<evidence type="ECO:0000256" key="4">
    <source>
        <dbReference type="ARBA" id="ARBA00023203"/>
    </source>
</evidence>
<evidence type="ECO:0000256" key="3">
    <source>
        <dbReference type="ARBA" id="ARBA00022737"/>
    </source>
</evidence>
<dbReference type="Pfam" id="PF07707">
    <property type="entry name" value="BACK"/>
    <property type="match status" value="1"/>
</dbReference>
<dbReference type="PIRSF" id="PIRSF037037">
    <property type="entry name" value="Kelch-like_protein_gigaxonin"/>
    <property type="match status" value="1"/>
</dbReference>
<accession>A0A7R9BLE9</accession>
<dbReference type="InterPro" id="IPR015915">
    <property type="entry name" value="Kelch-typ_b-propeller"/>
</dbReference>
<dbReference type="GO" id="GO:0005737">
    <property type="term" value="C:cytoplasm"/>
    <property type="evidence" value="ECO:0007669"/>
    <property type="project" value="UniProtKB-ARBA"/>
</dbReference>
<dbReference type="AlphaFoldDB" id="A0A7R9BLE9"/>
<keyword evidence="8" id="KW-1185">Reference proteome</keyword>
<evidence type="ECO:0000256" key="1">
    <source>
        <dbReference type="ARBA" id="ARBA00013699"/>
    </source>
</evidence>
<organism evidence="7">
    <name type="scientific">Notodromas monacha</name>
    <dbReference type="NCBI Taxonomy" id="399045"/>
    <lineage>
        <taxon>Eukaryota</taxon>
        <taxon>Metazoa</taxon>
        <taxon>Ecdysozoa</taxon>
        <taxon>Arthropoda</taxon>
        <taxon>Crustacea</taxon>
        <taxon>Oligostraca</taxon>
        <taxon>Ostracoda</taxon>
        <taxon>Podocopa</taxon>
        <taxon>Podocopida</taxon>
        <taxon>Cypridocopina</taxon>
        <taxon>Cypridoidea</taxon>
        <taxon>Cyprididae</taxon>
        <taxon>Notodromas</taxon>
    </lineage>
</organism>
<dbReference type="EMBL" id="CAJPEX010000565">
    <property type="protein sequence ID" value="CAG0916317.1"/>
    <property type="molecule type" value="Genomic_DNA"/>
</dbReference>
<dbReference type="InterPro" id="IPR006652">
    <property type="entry name" value="Kelch_1"/>
</dbReference>
<gene>
    <name evidence="7" type="ORF">NMOB1V02_LOCUS3941</name>
</gene>
<dbReference type="GO" id="GO:0016567">
    <property type="term" value="P:protein ubiquitination"/>
    <property type="evidence" value="ECO:0007669"/>
    <property type="project" value="UniProtKB-UniPathway"/>
</dbReference>
<feature type="domain" description="BTB" evidence="6">
    <location>
        <begin position="86"/>
        <end position="153"/>
    </location>
</feature>
<dbReference type="EMBL" id="OA882602">
    <property type="protein sequence ID" value="CAD7276165.1"/>
    <property type="molecule type" value="Genomic_DNA"/>
</dbReference>
<dbReference type="SMART" id="SM00225">
    <property type="entry name" value="BTB"/>
    <property type="match status" value="1"/>
</dbReference>
<dbReference type="InterPro" id="IPR011043">
    <property type="entry name" value="Gal_Oxase/kelch_b-propeller"/>
</dbReference>
<dbReference type="InterPro" id="IPR017096">
    <property type="entry name" value="BTB-kelch_protein"/>
</dbReference>
<dbReference type="Pfam" id="PF00651">
    <property type="entry name" value="BTB"/>
    <property type="match status" value="1"/>
</dbReference>
<evidence type="ECO:0000256" key="2">
    <source>
        <dbReference type="ARBA" id="ARBA00022441"/>
    </source>
</evidence>
<dbReference type="FunFam" id="3.30.710.10:FF:000001">
    <property type="entry name" value="Kelch-like family member 20"/>
    <property type="match status" value="1"/>
</dbReference>
<dbReference type="Gene3D" id="2.120.10.80">
    <property type="entry name" value="Kelch-type beta propeller"/>
    <property type="match status" value="2"/>
</dbReference>